<organism evidence="3 4">
    <name type="scientific">Aspergillus steynii IBT 23096</name>
    <dbReference type="NCBI Taxonomy" id="1392250"/>
    <lineage>
        <taxon>Eukaryota</taxon>
        <taxon>Fungi</taxon>
        <taxon>Dikarya</taxon>
        <taxon>Ascomycota</taxon>
        <taxon>Pezizomycotina</taxon>
        <taxon>Eurotiomycetes</taxon>
        <taxon>Eurotiomycetidae</taxon>
        <taxon>Eurotiales</taxon>
        <taxon>Aspergillaceae</taxon>
        <taxon>Aspergillus</taxon>
        <taxon>Aspergillus subgen. Circumdati</taxon>
    </lineage>
</organism>
<dbReference type="EMBL" id="MSFO01000001">
    <property type="protein sequence ID" value="PLB54769.1"/>
    <property type="molecule type" value="Genomic_DNA"/>
</dbReference>
<accession>A0A2I2GPG5</accession>
<dbReference type="PANTHER" id="PTHR33178">
    <property type="match status" value="1"/>
</dbReference>
<evidence type="ECO:0000313" key="4">
    <source>
        <dbReference type="Proteomes" id="UP000234275"/>
    </source>
</evidence>
<evidence type="ECO:0000259" key="2">
    <source>
        <dbReference type="PROSITE" id="PS51502"/>
    </source>
</evidence>
<dbReference type="STRING" id="1392250.A0A2I2GPG5"/>
<name>A0A2I2GPG5_9EURO</name>
<dbReference type="SUPFAM" id="SSF54909">
    <property type="entry name" value="Dimeric alpha+beta barrel"/>
    <property type="match status" value="1"/>
</dbReference>
<dbReference type="PANTHER" id="PTHR33178:SF10">
    <property type="entry name" value="STRESS-RESPONSE A_B BARREL DOMAIN-CONTAINING PROTEIN"/>
    <property type="match status" value="1"/>
</dbReference>
<dbReference type="Pfam" id="PF07876">
    <property type="entry name" value="Dabb"/>
    <property type="match status" value="1"/>
</dbReference>
<dbReference type="AlphaFoldDB" id="A0A2I2GPG5"/>
<dbReference type="RefSeq" id="XP_024710071.1">
    <property type="nucleotide sequence ID" value="XM_024850485.1"/>
</dbReference>
<dbReference type="Proteomes" id="UP000234275">
    <property type="component" value="Unassembled WGS sequence"/>
</dbReference>
<sequence length="110" mass="12047">MSITHLVLFQFKADVSAEVIKDASSRLLALKDACVHPTSQQPYVKSVSGGVDNSPEGISGGITHAFVMEFANEEDRAYYVSQDPAHKAFVQSLDGLVEKVQVIDFTDRVF</sequence>
<dbReference type="InterPro" id="IPR013097">
    <property type="entry name" value="Dabb"/>
</dbReference>
<evidence type="ECO:0000313" key="3">
    <source>
        <dbReference type="EMBL" id="PLB54769.1"/>
    </source>
</evidence>
<feature type="domain" description="Stress-response A/B barrel" evidence="2">
    <location>
        <begin position="3"/>
        <end position="105"/>
    </location>
</feature>
<keyword evidence="4" id="KW-1185">Reference proteome</keyword>
<dbReference type="InterPro" id="IPR044662">
    <property type="entry name" value="HS1/DABB1-like"/>
</dbReference>
<dbReference type="InterPro" id="IPR011008">
    <property type="entry name" value="Dimeric_a/b-barrel"/>
</dbReference>
<dbReference type="SMART" id="SM00886">
    <property type="entry name" value="Dabb"/>
    <property type="match status" value="1"/>
</dbReference>
<evidence type="ECO:0000256" key="1">
    <source>
        <dbReference type="ARBA" id="ARBA00011738"/>
    </source>
</evidence>
<proteinExistence type="predicted"/>
<protein>
    <submittedName>
        <fullName evidence="3">Stress responsive A/B barrel domain protein</fullName>
    </submittedName>
</protein>
<dbReference type="VEuPathDB" id="FungiDB:P170DRAFT_442788"/>
<dbReference type="GeneID" id="36558184"/>
<dbReference type="Gene3D" id="3.30.70.100">
    <property type="match status" value="1"/>
</dbReference>
<comment type="caution">
    <text evidence="3">The sequence shown here is derived from an EMBL/GenBank/DDBJ whole genome shotgun (WGS) entry which is preliminary data.</text>
</comment>
<comment type="subunit">
    <text evidence="1">Homodimer.</text>
</comment>
<dbReference type="OrthoDB" id="1601230at2759"/>
<reference evidence="3 4" key="1">
    <citation type="submission" date="2016-12" db="EMBL/GenBank/DDBJ databases">
        <title>The genomes of Aspergillus section Nigri reveals drivers in fungal speciation.</title>
        <authorList>
            <consortium name="DOE Joint Genome Institute"/>
            <person name="Vesth T.C."/>
            <person name="Nybo J."/>
            <person name="Theobald S."/>
            <person name="Brandl J."/>
            <person name="Frisvad J.C."/>
            <person name="Nielsen K.F."/>
            <person name="Lyhne E.K."/>
            <person name="Kogle M.E."/>
            <person name="Kuo A."/>
            <person name="Riley R."/>
            <person name="Clum A."/>
            <person name="Nolan M."/>
            <person name="Lipzen A."/>
            <person name="Salamov A."/>
            <person name="Henrissat B."/>
            <person name="Wiebenga A."/>
            <person name="De Vries R.P."/>
            <person name="Grigoriev I.V."/>
            <person name="Mortensen U.H."/>
            <person name="Andersen M.R."/>
            <person name="Baker S.E."/>
        </authorList>
    </citation>
    <scope>NUCLEOTIDE SEQUENCE [LARGE SCALE GENOMIC DNA]</scope>
    <source>
        <strain evidence="3 4">IBT 23096</strain>
    </source>
</reference>
<dbReference type="PROSITE" id="PS51502">
    <property type="entry name" value="S_R_A_B_BARREL"/>
    <property type="match status" value="1"/>
</dbReference>
<gene>
    <name evidence="3" type="ORF">P170DRAFT_442788</name>
</gene>